<gene>
    <name evidence="2" type="ORF">F753_04185</name>
</gene>
<dbReference type="PATRIC" id="fig|1263865.4.peg.819"/>
<keyword evidence="1" id="KW-0472">Membrane</keyword>
<comment type="caution">
    <text evidence="2">The sequence shown here is derived from an EMBL/GenBank/DDBJ whole genome shotgun (WGS) entry which is preliminary data.</text>
</comment>
<proteinExistence type="predicted"/>
<sequence>MTKIELIATRLPWLRNVVSVCQFVALLSLLLGPFIKAEASGVDWLFFAIAIPMTVFALLWEYFTRVVSTRPTQESQQ</sequence>
<evidence type="ECO:0000256" key="1">
    <source>
        <dbReference type="SAM" id="Phobius"/>
    </source>
</evidence>
<dbReference type="AlphaFoldDB" id="V4QLG2"/>
<accession>V4QLG2</accession>
<name>V4QLG2_STUCH</name>
<keyword evidence="1" id="KW-1133">Transmembrane helix</keyword>
<dbReference type="Proteomes" id="UP000017822">
    <property type="component" value="Unassembled WGS sequence"/>
</dbReference>
<evidence type="ECO:0000313" key="2">
    <source>
        <dbReference type="EMBL" id="ESR00704.1"/>
    </source>
</evidence>
<dbReference type="RefSeq" id="WP_023444267.1">
    <property type="nucleotide sequence ID" value="NZ_AOFQ01000011.1"/>
</dbReference>
<feature type="transmembrane region" description="Helical" evidence="1">
    <location>
        <begin position="12"/>
        <end position="32"/>
    </location>
</feature>
<dbReference type="EMBL" id="AOFQ01000011">
    <property type="protein sequence ID" value="ESR00704.1"/>
    <property type="molecule type" value="Genomic_DNA"/>
</dbReference>
<organism evidence="2 3">
    <name type="scientific">Stutzerimonas chloritidismutans AW-1</name>
    <dbReference type="NCBI Taxonomy" id="1263865"/>
    <lineage>
        <taxon>Bacteria</taxon>
        <taxon>Pseudomonadati</taxon>
        <taxon>Pseudomonadota</taxon>
        <taxon>Gammaproteobacteria</taxon>
        <taxon>Pseudomonadales</taxon>
        <taxon>Pseudomonadaceae</taxon>
        <taxon>Stutzerimonas</taxon>
    </lineage>
</organism>
<keyword evidence="1" id="KW-0812">Transmembrane</keyword>
<evidence type="ECO:0000313" key="3">
    <source>
        <dbReference type="Proteomes" id="UP000017822"/>
    </source>
</evidence>
<protein>
    <submittedName>
        <fullName evidence="2">Uncharacterized protein</fullName>
    </submittedName>
</protein>
<feature type="transmembrane region" description="Helical" evidence="1">
    <location>
        <begin position="44"/>
        <end position="63"/>
    </location>
</feature>
<reference evidence="2 3" key="1">
    <citation type="submission" date="2013-07" db="EMBL/GenBank/DDBJ databases">
        <authorList>
            <person name="Schaap P.J."/>
            <person name="Mehboob F."/>
            <person name="Oosterkamp M.J."/>
            <person name="de Vos W.M."/>
            <person name="Stams A.J.M."/>
            <person name="Koehorst J.J."/>
        </authorList>
    </citation>
    <scope>NUCLEOTIDE SEQUENCE [LARGE SCALE GENOMIC DNA]</scope>
    <source>
        <strain evidence="2 3">AW-1</strain>
    </source>
</reference>